<evidence type="ECO:0000313" key="12">
    <source>
        <dbReference type="Proteomes" id="UP001302126"/>
    </source>
</evidence>
<evidence type="ECO:0000256" key="6">
    <source>
        <dbReference type="PIRSR" id="PIRSR000137-1"/>
    </source>
</evidence>
<dbReference type="InterPro" id="IPR007867">
    <property type="entry name" value="GMC_OxRtase_C"/>
</dbReference>
<dbReference type="AlphaFoldDB" id="A0AAN6WVI1"/>
<evidence type="ECO:0000259" key="10">
    <source>
        <dbReference type="PROSITE" id="PS00624"/>
    </source>
</evidence>
<evidence type="ECO:0000256" key="5">
    <source>
        <dbReference type="ARBA" id="ARBA00023002"/>
    </source>
</evidence>
<comment type="caution">
    <text evidence="11">The sequence shown here is derived from an EMBL/GenBank/DDBJ whole genome shotgun (WGS) entry which is preliminary data.</text>
</comment>
<keyword evidence="4 7" id="KW-0274">FAD</keyword>
<dbReference type="Pfam" id="PF05199">
    <property type="entry name" value="GMC_oxred_C"/>
    <property type="match status" value="1"/>
</dbReference>
<dbReference type="InterPro" id="IPR036188">
    <property type="entry name" value="FAD/NAD-bd_sf"/>
</dbReference>
<comment type="cofactor">
    <cofactor evidence="1 7">
        <name>FAD</name>
        <dbReference type="ChEBI" id="CHEBI:57692"/>
    </cofactor>
</comment>
<name>A0AAN6WVI1_9PEZI</name>
<reference evidence="11" key="1">
    <citation type="journal article" date="2023" name="Mol. Phylogenet. Evol.">
        <title>Genome-scale phylogeny and comparative genomics of the fungal order Sordariales.</title>
        <authorList>
            <person name="Hensen N."/>
            <person name="Bonometti L."/>
            <person name="Westerberg I."/>
            <person name="Brannstrom I.O."/>
            <person name="Guillou S."/>
            <person name="Cros-Aarteil S."/>
            <person name="Calhoun S."/>
            <person name="Haridas S."/>
            <person name="Kuo A."/>
            <person name="Mondo S."/>
            <person name="Pangilinan J."/>
            <person name="Riley R."/>
            <person name="LaButti K."/>
            <person name="Andreopoulos B."/>
            <person name="Lipzen A."/>
            <person name="Chen C."/>
            <person name="Yan M."/>
            <person name="Daum C."/>
            <person name="Ng V."/>
            <person name="Clum A."/>
            <person name="Steindorff A."/>
            <person name="Ohm R.A."/>
            <person name="Martin F."/>
            <person name="Silar P."/>
            <person name="Natvig D.O."/>
            <person name="Lalanne C."/>
            <person name="Gautier V."/>
            <person name="Ament-Velasquez S.L."/>
            <person name="Kruys A."/>
            <person name="Hutchinson M.I."/>
            <person name="Powell A.J."/>
            <person name="Barry K."/>
            <person name="Miller A.N."/>
            <person name="Grigoriev I.V."/>
            <person name="Debuchy R."/>
            <person name="Gladieux P."/>
            <person name="Hiltunen Thoren M."/>
            <person name="Johannesson H."/>
        </authorList>
    </citation>
    <scope>NUCLEOTIDE SEQUENCE</scope>
    <source>
        <strain evidence="11">PSN309</strain>
    </source>
</reference>
<accession>A0AAN6WVI1</accession>
<keyword evidence="5" id="KW-0560">Oxidoreductase</keyword>
<feature type="domain" description="Glucose-methanol-choline oxidoreductase N-terminal" evidence="9">
    <location>
        <begin position="94"/>
        <end position="117"/>
    </location>
</feature>
<dbReference type="Pfam" id="PF00732">
    <property type="entry name" value="GMC_oxred_N"/>
    <property type="match status" value="1"/>
</dbReference>
<gene>
    <name evidence="11" type="ORF">QBC35DRAFT_463078</name>
</gene>
<feature type="active site" description="Proton donor" evidence="6">
    <location>
        <position position="546"/>
    </location>
</feature>
<evidence type="ECO:0000256" key="1">
    <source>
        <dbReference type="ARBA" id="ARBA00001974"/>
    </source>
</evidence>
<feature type="binding site" evidence="7">
    <location>
        <position position="96"/>
    </location>
    <ligand>
        <name>FAD</name>
        <dbReference type="ChEBI" id="CHEBI:57692"/>
    </ligand>
</feature>
<dbReference type="PANTHER" id="PTHR11552:SF201">
    <property type="entry name" value="GLUCOSE-METHANOL-CHOLINE OXIDOREDUCTASE N-TERMINAL DOMAIN-CONTAINING PROTEIN"/>
    <property type="match status" value="1"/>
</dbReference>
<evidence type="ECO:0000256" key="8">
    <source>
        <dbReference type="RuleBase" id="RU003968"/>
    </source>
</evidence>
<keyword evidence="3 8" id="KW-0285">Flavoprotein</keyword>
<evidence type="ECO:0000256" key="2">
    <source>
        <dbReference type="ARBA" id="ARBA00010790"/>
    </source>
</evidence>
<dbReference type="Proteomes" id="UP001302126">
    <property type="component" value="Unassembled WGS sequence"/>
</dbReference>
<dbReference type="InterPro" id="IPR000172">
    <property type="entry name" value="GMC_OxRdtase_N"/>
</dbReference>
<evidence type="ECO:0000256" key="4">
    <source>
        <dbReference type="ARBA" id="ARBA00022827"/>
    </source>
</evidence>
<dbReference type="PROSITE" id="PS00624">
    <property type="entry name" value="GMC_OXRED_2"/>
    <property type="match status" value="1"/>
</dbReference>
<dbReference type="SUPFAM" id="SSF51905">
    <property type="entry name" value="FAD/NAD(P)-binding domain"/>
    <property type="match status" value="1"/>
</dbReference>
<protein>
    <submittedName>
        <fullName evidence="11">GMC oxidoreductase</fullName>
    </submittedName>
</protein>
<feature type="binding site" evidence="7">
    <location>
        <begin position="545"/>
        <end position="546"/>
    </location>
    <ligand>
        <name>FAD</name>
        <dbReference type="ChEBI" id="CHEBI:57692"/>
    </ligand>
</feature>
<dbReference type="GO" id="GO:0016614">
    <property type="term" value="F:oxidoreductase activity, acting on CH-OH group of donors"/>
    <property type="evidence" value="ECO:0007669"/>
    <property type="project" value="InterPro"/>
</dbReference>
<sequence>MTTASTTDAEQFAATNFDFIIIGGGTAGLAVASRLAENPALTVGVLEAGVKAIPNDEIDIPAYSGRPLGGPFDWHFQTTPQPGLGGRQLPWNRGKVLGGSSALNFMTWNRASKEDYDAWEQLGNNGWGWQSLLPYFKKAEAFHPPPPEFKDNHQASYNERSEFLGEKGPIHVAYSRDFSPSHSLWHATLNQLEIESNPAHLNGSNTGVWTTIVTVNPDTSTRSYSAHYCLTPPSNLRILTKALAQEVILEQHGTDSEWTATGVRFTHQGHTFTASASREVILSAGSVQSPQLLELSGIGRPDILAAAGIPLKVANPNVGENLQEHIMLPQVFEVDPSLPHPDDLFNEEIAATAYEQYLRDRTGRLTVLPCSMAYLPVSNVAPEPIFHRLASKSQALTTYSPDHKSIQADRFTRDKNLGQVEYVFDLGNWNPTFTPDPSDGKRYCSMLQVLQYPFTRGSIHIRPSNDGSPSTAAQPPVIDPQYYAGPHGEIDLEIMVQGARFAQKICGTKPLANIIPAPASPPPSVVGGTDEELKKWVVENTITDWHPVGTCSMGGRAGKEGGVVDERLRVYGVKGLRVVDASVMPLHISAHLQATVYAIAEKAADMILEDL</sequence>
<dbReference type="InterPro" id="IPR012132">
    <property type="entry name" value="GMC_OxRdtase"/>
</dbReference>
<comment type="similarity">
    <text evidence="2 8">Belongs to the GMC oxidoreductase family.</text>
</comment>
<evidence type="ECO:0000256" key="7">
    <source>
        <dbReference type="PIRSR" id="PIRSR000137-2"/>
    </source>
</evidence>
<feature type="active site" description="Proton acceptor" evidence="6">
    <location>
        <position position="591"/>
    </location>
</feature>
<evidence type="ECO:0000256" key="3">
    <source>
        <dbReference type="ARBA" id="ARBA00022630"/>
    </source>
</evidence>
<dbReference type="EMBL" id="MU864390">
    <property type="protein sequence ID" value="KAK4188296.1"/>
    <property type="molecule type" value="Genomic_DNA"/>
</dbReference>
<dbReference type="Gene3D" id="3.50.50.60">
    <property type="entry name" value="FAD/NAD(P)-binding domain"/>
    <property type="match status" value="1"/>
</dbReference>
<dbReference type="PROSITE" id="PS00623">
    <property type="entry name" value="GMC_OXRED_1"/>
    <property type="match status" value="1"/>
</dbReference>
<organism evidence="11 12">
    <name type="scientific">Podospora australis</name>
    <dbReference type="NCBI Taxonomy" id="1536484"/>
    <lineage>
        <taxon>Eukaryota</taxon>
        <taxon>Fungi</taxon>
        <taxon>Dikarya</taxon>
        <taxon>Ascomycota</taxon>
        <taxon>Pezizomycotina</taxon>
        <taxon>Sordariomycetes</taxon>
        <taxon>Sordariomycetidae</taxon>
        <taxon>Sordariales</taxon>
        <taxon>Podosporaceae</taxon>
        <taxon>Podospora</taxon>
    </lineage>
</organism>
<dbReference type="PIRSF" id="PIRSF000137">
    <property type="entry name" value="Alcohol_oxidase"/>
    <property type="match status" value="1"/>
</dbReference>
<dbReference type="PANTHER" id="PTHR11552">
    <property type="entry name" value="GLUCOSE-METHANOL-CHOLINE GMC OXIDOREDUCTASE"/>
    <property type="match status" value="1"/>
</dbReference>
<evidence type="ECO:0000313" key="11">
    <source>
        <dbReference type="EMBL" id="KAK4188296.1"/>
    </source>
</evidence>
<proteinExistence type="inferred from homology"/>
<dbReference type="GO" id="GO:0050660">
    <property type="term" value="F:flavin adenine dinucleotide binding"/>
    <property type="evidence" value="ECO:0007669"/>
    <property type="project" value="InterPro"/>
</dbReference>
<reference evidence="11" key="2">
    <citation type="submission" date="2023-05" db="EMBL/GenBank/DDBJ databases">
        <authorList>
            <consortium name="Lawrence Berkeley National Laboratory"/>
            <person name="Steindorff A."/>
            <person name="Hensen N."/>
            <person name="Bonometti L."/>
            <person name="Westerberg I."/>
            <person name="Brannstrom I.O."/>
            <person name="Guillou S."/>
            <person name="Cros-Aarteil S."/>
            <person name="Calhoun S."/>
            <person name="Haridas S."/>
            <person name="Kuo A."/>
            <person name="Mondo S."/>
            <person name="Pangilinan J."/>
            <person name="Riley R."/>
            <person name="Labutti K."/>
            <person name="Andreopoulos B."/>
            <person name="Lipzen A."/>
            <person name="Chen C."/>
            <person name="Yanf M."/>
            <person name="Daum C."/>
            <person name="Ng V."/>
            <person name="Clum A."/>
            <person name="Ohm R."/>
            <person name="Martin F."/>
            <person name="Silar P."/>
            <person name="Natvig D."/>
            <person name="Lalanne C."/>
            <person name="Gautier V."/>
            <person name="Ament-Velasquez S.L."/>
            <person name="Kruys A."/>
            <person name="Hutchinson M.I."/>
            <person name="Powell A.J."/>
            <person name="Barry K."/>
            <person name="Miller A.N."/>
            <person name="Grigoriev I.V."/>
            <person name="Debuchy R."/>
            <person name="Gladieux P."/>
            <person name="Thoren M.H."/>
            <person name="Johannesson H."/>
        </authorList>
    </citation>
    <scope>NUCLEOTIDE SEQUENCE</scope>
    <source>
        <strain evidence="11">PSN309</strain>
    </source>
</reference>
<keyword evidence="12" id="KW-1185">Reference proteome</keyword>
<evidence type="ECO:0000259" key="9">
    <source>
        <dbReference type="PROSITE" id="PS00623"/>
    </source>
</evidence>
<feature type="domain" description="Glucose-methanol-choline oxidoreductase N-terminal" evidence="10">
    <location>
        <begin position="285"/>
        <end position="299"/>
    </location>
</feature>
<dbReference type="Gene3D" id="3.30.560.10">
    <property type="entry name" value="Glucose Oxidase, domain 3"/>
    <property type="match status" value="1"/>
</dbReference>
<dbReference type="SUPFAM" id="SSF54373">
    <property type="entry name" value="FAD-linked reductases, C-terminal domain"/>
    <property type="match status" value="1"/>
</dbReference>